<dbReference type="EMBL" id="JAAKZZ010001078">
    <property type="protein sequence ID" value="NGO74019.1"/>
    <property type="molecule type" value="Genomic_DNA"/>
</dbReference>
<evidence type="ECO:0000313" key="3">
    <source>
        <dbReference type="Proteomes" id="UP000477722"/>
    </source>
</evidence>
<reference evidence="2 3" key="1">
    <citation type="submission" date="2020-02" db="EMBL/GenBank/DDBJ databases">
        <title>Whole-genome analyses of novel actinobacteria.</title>
        <authorList>
            <person name="Sahin N."/>
            <person name="Tatar D."/>
        </authorList>
    </citation>
    <scope>NUCLEOTIDE SEQUENCE [LARGE SCALE GENOMIC DNA]</scope>
    <source>
        <strain evidence="2 3">SB3404</strain>
    </source>
</reference>
<keyword evidence="1" id="KW-0812">Transmembrane</keyword>
<sequence>MVDTSLYAAFIVAAYGLSLTPGPDMMFILAMGGK</sequence>
<feature type="non-terminal residue" evidence="2">
    <location>
        <position position="34"/>
    </location>
</feature>
<dbReference type="Proteomes" id="UP000477722">
    <property type="component" value="Unassembled WGS sequence"/>
</dbReference>
<proteinExistence type="predicted"/>
<feature type="transmembrane region" description="Helical" evidence="1">
    <location>
        <begin position="6"/>
        <end position="30"/>
    </location>
</feature>
<protein>
    <submittedName>
        <fullName evidence="2">LysE family translocator</fullName>
    </submittedName>
</protein>
<organism evidence="2 3">
    <name type="scientific">Streptomyces boncukensis</name>
    <dbReference type="NCBI Taxonomy" id="2711219"/>
    <lineage>
        <taxon>Bacteria</taxon>
        <taxon>Bacillati</taxon>
        <taxon>Actinomycetota</taxon>
        <taxon>Actinomycetes</taxon>
        <taxon>Kitasatosporales</taxon>
        <taxon>Streptomycetaceae</taxon>
        <taxon>Streptomyces</taxon>
    </lineage>
</organism>
<dbReference type="AlphaFoldDB" id="A0A6G4X8Z2"/>
<keyword evidence="3" id="KW-1185">Reference proteome</keyword>
<accession>A0A6G4X8Z2</accession>
<gene>
    <name evidence="2" type="ORF">G5C65_38025</name>
</gene>
<keyword evidence="1" id="KW-1133">Transmembrane helix</keyword>
<comment type="caution">
    <text evidence="2">The sequence shown here is derived from an EMBL/GenBank/DDBJ whole genome shotgun (WGS) entry which is preliminary data.</text>
</comment>
<name>A0A6G4X8Z2_9ACTN</name>
<keyword evidence="1" id="KW-0472">Membrane</keyword>
<evidence type="ECO:0000256" key="1">
    <source>
        <dbReference type="SAM" id="Phobius"/>
    </source>
</evidence>
<evidence type="ECO:0000313" key="2">
    <source>
        <dbReference type="EMBL" id="NGO74019.1"/>
    </source>
</evidence>